<accession>A0A0W0FSZ9</accession>
<dbReference type="PROSITE" id="PS50082">
    <property type="entry name" value="WD_REPEATS_2"/>
    <property type="match status" value="6"/>
</dbReference>
<feature type="signal peptide" evidence="5">
    <location>
        <begin position="1"/>
        <end position="19"/>
    </location>
</feature>
<feature type="compositionally biased region" description="Low complexity" evidence="4">
    <location>
        <begin position="580"/>
        <end position="589"/>
    </location>
</feature>
<evidence type="ECO:0000313" key="6">
    <source>
        <dbReference type="EMBL" id="KTB39461.1"/>
    </source>
</evidence>
<dbReference type="GO" id="GO:0005847">
    <property type="term" value="C:mRNA cleavage and polyadenylation specificity factor complex"/>
    <property type="evidence" value="ECO:0007669"/>
    <property type="project" value="TreeGrafter"/>
</dbReference>
<sequence length="796" mass="85742">MRFTASALFVILAATFVAANPLARRQDDIPCDFSDPEQPACPVNFICCGPEFIIAPTVSPSSVMRFLTTVLIAATFVASKPLLRRDDPSTPDPAPLKCDFNAKLVCPESFTCCGPVENAVNSSLSLSVMRSFVYAYFVLITATFTAATPLVRRDEDVAAPPPLLCNFDPKAPYADMAQVKSQSPLPVLLPNEAVVQPSTTPHVEWNPKRYKLSPQPPPTDDSKTQEMELAYARQFLDGKVIKKTRPRRTVDYNGGMGRWHSLRKLRPNPSFVPHIRPCPPAIIDLLPPKAYPDNPSTSLCTKFVHTSTNKIRCPVNVVTWTPEGRRVLTGSTSGEFTLWNGLTFNFETILQAHDTAICTFSFTHSGAYLASADKSGIIKYFEPNMNNLTAWQGSSSREAIRGISFSPDDRRFATASDDSSVRIWAFEESRVESVLTGHGWDVKCVQWHPTKGLLVSGSKDNMIKFWDPRTGTVLTTLHQHKNTIQALAWSPNGNLVASASRDQTVRVFDIRAMKEFRVLKGHKKEVDSVTWHPFHPILVSGGSEGAIIHWDLSTDESAPALPLPDDPSSVPSTGIPSHLTITPTPTTTPRATLSQAHDSNVWSLTFHPLGHLLVSASNDHTTRFWSRERPGDASSVFSGGGEKPPPAMDGAEGGFADDDDDLMVPGFGSVPGGPGWWNKEEDTGSGPDFGNSNDYSRSTGGLTDGGGYGGRMDGNSGPSADEFAIPGFASGIGHEGNNGGTGRPQEDSYGGGSGADEWGRGNNYTYGSGSGGGGNSGRHGRWGGGGGGGGRRGGRY</sequence>
<comment type="subcellular location">
    <subcellularLocation>
        <location evidence="3">Nucleus</location>
    </subcellularLocation>
</comment>
<feature type="repeat" description="WD" evidence="2">
    <location>
        <begin position="315"/>
        <end position="340"/>
    </location>
</feature>
<dbReference type="InterPro" id="IPR045245">
    <property type="entry name" value="Pfs2-like"/>
</dbReference>
<dbReference type="Gene3D" id="2.130.10.10">
    <property type="entry name" value="YVTN repeat-like/Quinoprotein amine dehydrogenase"/>
    <property type="match status" value="2"/>
</dbReference>
<keyword evidence="5" id="KW-0732">Signal</keyword>
<dbReference type="InterPro" id="IPR015943">
    <property type="entry name" value="WD40/YVTN_repeat-like_dom_sf"/>
</dbReference>
<organism evidence="6 7">
    <name type="scientific">Moniliophthora roreri</name>
    <name type="common">Frosty pod rot fungus</name>
    <name type="synonym">Monilia roreri</name>
    <dbReference type="NCBI Taxonomy" id="221103"/>
    <lineage>
        <taxon>Eukaryota</taxon>
        <taxon>Fungi</taxon>
        <taxon>Dikarya</taxon>
        <taxon>Basidiomycota</taxon>
        <taxon>Agaricomycotina</taxon>
        <taxon>Agaricomycetes</taxon>
        <taxon>Agaricomycetidae</taxon>
        <taxon>Agaricales</taxon>
        <taxon>Marasmiineae</taxon>
        <taxon>Marasmiaceae</taxon>
        <taxon>Moniliophthora</taxon>
    </lineage>
</organism>
<feature type="compositionally biased region" description="Gly residues" evidence="4">
    <location>
        <begin position="702"/>
        <end position="712"/>
    </location>
</feature>
<dbReference type="EMBL" id="LATX01001675">
    <property type="protein sequence ID" value="KTB39461.1"/>
    <property type="molecule type" value="Genomic_DNA"/>
</dbReference>
<feature type="compositionally biased region" description="Gly residues" evidence="4">
    <location>
        <begin position="768"/>
        <end position="796"/>
    </location>
</feature>
<feature type="repeat" description="WD" evidence="2">
    <location>
        <begin position="435"/>
        <end position="476"/>
    </location>
</feature>
<feature type="repeat" description="WD" evidence="2">
    <location>
        <begin position="393"/>
        <end position="434"/>
    </location>
</feature>
<feature type="repeat" description="WD" evidence="2">
    <location>
        <begin position="477"/>
        <end position="518"/>
    </location>
</feature>
<evidence type="ECO:0000256" key="3">
    <source>
        <dbReference type="RuleBase" id="RU369034"/>
    </source>
</evidence>
<evidence type="ECO:0000256" key="2">
    <source>
        <dbReference type="PROSITE-ProRule" id="PRU00221"/>
    </source>
</evidence>
<name>A0A0W0FSZ9_MONRR</name>
<protein>
    <recommendedName>
        <fullName evidence="1 3">Polyadenylation factor subunit 2</fullName>
    </recommendedName>
</protein>
<keyword evidence="3" id="KW-0507">mRNA processing</keyword>
<feature type="repeat" description="WD" evidence="2">
    <location>
        <begin position="594"/>
        <end position="626"/>
    </location>
</feature>
<dbReference type="InterPro" id="IPR036322">
    <property type="entry name" value="WD40_repeat_dom_sf"/>
</dbReference>
<dbReference type="Proteomes" id="UP000054988">
    <property type="component" value="Unassembled WGS sequence"/>
</dbReference>
<feature type="compositionally biased region" description="Polar residues" evidence="4">
    <location>
        <begin position="690"/>
        <end position="699"/>
    </location>
</feature>
<proteinExistence type="predicted"/>
<dbReference type="InterPro" id="IPR001680">
    <property type="entry name" value="WD40_rpt"/>
</dbReference>
<feature type="chain" id="PRO_5006902074" description="Polyadenylation factor subunit 2" evidence="5">
    <location>
        <begin position="20"/>
        <end position="796"/>
    </location>
</feature>
<feature type="compositionally biased region" description="Gly residues" evidence="4">
    <location>
        <begin position="733"/>
        <end position="742"/>
    </location>
</feature>
<feature type="region of interest" description="Disordered" evidence="4">
    <location>
        <begin position="558"/>
        <end position="592"/>
    </location>
</feature>
<dbReference type="eggNOG" id="KOG0284">
    <property type="taxonomic scope" value="Eukaryota"/>
</dbReference>
<dbReference type="AlphaFoldDB" id="A0A0W0FSZ9"/>
<dbReference type="CDD" id="cd00200">
    <property type="entry name" value="WD40"/>
    <property type="match status" value="1"/>
</dbReference>
<keyword evidence="3" id="KW-0539">Nucleus</keyword>
<dbReference type="Pfam" id="PF00400">
    <property type="entry name" value="WD40"/>
    <property type="match status" value="6"/>
</dbReference>
<evidence type="ECO:0000256" key="5">
    <source>
        <dbReference type="SAM" id="SignalP"/>
    </source>
</evidence>
<evidence type="ECO:0000256" key="4">
    <source>
        <dbReference type="SAM" id="MobiDB-lite"/>
    </source>
</evidence>
<comment type="caution">
    <text evidence="6">The sequence shown here is derived from an EMBL/GenBank/DDBJ whole genome shotgun (WGS) entry which is preliminary data.</text>
</comment>
<dbReference type="PROSITE" id="PS50294">
    <property type="entry name" value="WD_REPEATS_REGION"/>
    <property type="match status" value="5"/>
</dbReference>
<evidence type="ECO:0000256" key="1">
    <source>
        <dbReference type="ARBA" id="ARBA00026154"/>
    </source>
</evidence>
<dbReference type="SMART" id="SM00320">
    <property type="entry name" value="WD40"/>
    <property type="match status" value="7"/>
</dbReference>
<dbReference type="SUPFAM" id="SSF50978">
    <property type="entry name" value="WD40 repeat-like"/>
    <property type="match status" value="1"/>
</dbReference>
<feature type="region of interest" description="Disordered" evidence="4">
    <location>
        <begin position="671"/>
        <end position="796"/>
    </location>
</feature>
<comment type="function">
    <text evidence="3">Required for 3'-end cleavage and polyadenylation of pre-mRNAs.</text>
</comment>
<feature type="repeat" description="WD" evidence="2">
    <location>
        <begin position="519"/>
        <end position="560"/>
    </location>
</feature>
<evidence type="ECO:0000313" key="7">
    <source>
        <dbReference type="Proteomes" id="UP000054988"/>
    </source>
</evidence>
<dbReference type="PANTHER" id="PTHR22836:SF0">
    <property type="entry name" value="PRE-MRNA 3' END PROCESSING PROTEIN WDR33"/>
    <property type="match status" value="1"/>
</dbReference>
<feature type="region of interest" description="Disordered" evidence="4">
    <location>
        <begin position="198"/>
        <end position="223"/>
    </location>
</feature>
<dbReference type="GO" id="GO:0031124">
    <property type="term" value="P:mRNA 3'-end processing"/>
    <property type="evidence" value="ECO:0007669"/>
    <property type="project" value="UniProtKB-UniRule"/>
</dbReference>
<reference evidence="6 7" key="1">
    <citation type="submission" date="2015-12" db="EMBL/GenBank/DDBJ databases">
        <title>Draft genome sequence of Moniliophthora roreri, the causal agent of frosty pod rot of cacao.</title>
        <authorList>
            <person name="Aime M.C."/>
            <person name="Diaz-Valderrama J.R."/>
            <person name="Kijpornyongpan T."/>
            <person name="Phillips-Mora W."/>
        </authorList>
    </citation>
    <scope>NUCLEOTIDE SEQUENCE [LARGE SCALE GENOMIC DNA]</scope>
    <source>
        <strain evidence="6 7">MCA 2952</strain>
    </source>
</reference>
<gene>
    <name evidence="6" type="ORF">WG66_7996</name>
</gene>
<keyword evidence="2" id="KW-0853">WD repeat</keyword>
<dbReference type="PANTHER" id="PTHR22836">
    <property type="entry name" value="WD40 REPEAT PROTEIN"/>
    <property type="match status" value="1"/>
</dbReference>